<dbReference type="RefSeq" id="WP_047213907.1">
    <property type="nucleotide sequence ID" value="NZ_CP014839.1"/>
</dbReference>
<sequence>MGIVLALAAAYPRGGMQARMLAASPPSEVTVAYLEAWLRIEPNSSTYMSLLVDQYMGLGQWEKAELASQKLALMGGEDARARALLIQLTAAERRAYAVGPDDPRRPPLMVEYIALLERTTQRTWDVPVMRELAAKAHAAGATGVMLHFYRELAAADSANRTEWDEKLATEALAQQSYGDAANAYFAAQDAAQSLQDKRRYFLAALKVLVSGDQVGKACDEAAQRIGELADDPQTLRFLIDLARQAHRTDLMTRYARALGKLSSLEPAGPHVAAFAAANSRRADRHQPRYLDGYEASLRNARFGGARLRLIADTPGANANAVTPSDYDLAFKAFVESSALDDAEKLAEQALAHHMDPLVWTRRLAQVAQWNNHPALALKSWLAFARDSGNEEAWQNVLKLAPQLDDDTAYVAALIHEADRQPANLVLKDQLINAYERLGQPQQALDYLKRRAVGAQREPLLERYALVAERAGHDGEALRTYRTLQTEFGPNAKYALHIANLEYQQGHYDVALEALRQVRGKTASRPQDALYWRTYSELARLTRHDEDANFAYQRLLATGQAEATDLSGMAYFYQGYPIDAGRTAEMAFRKDGSARSLQSALYFYTVAQAWPRIRHLLASLTPAQRDMFDHSSALLAARADYERQIGRWDASLADLRRAASLPDASDDTKVSYLWALVDFGADGELRLATRRWRALADGNSAYWGAYGAAEVRLGNPAQALSYLRRQLSQAPDDPLWLIATADAEESAGHADIAWRLRRAAWRALPGKLAAVAPTHGGGTGSARPHVAALPGTPEAIAQARMAQATLSQTFTNGDRSRDLLIAMLKADRRESGSAAVARSLLGMRAAGLPSDLETPDQAPGQAAQAAEARRQLISAAAKDVVEAWAISGEHNELARAWLAREYTDRLLRPADAQIALALADNDREALTRALAHGRGGVPMGNRIDALNRLGRTDEAETVAFDAMQGAPDNDALQESLRETLLRDRPALGFDVYGTRASPLNSITSSLLGGVALTGRLALIIQAIQRNQHSSDTSQLAWVPAQDRSIEATLRDHTVERDLSATLGHRNAVNSFYTFKVHGEFNRGGPLTTDITAGLNQFTDISPQMQVASTKDMLRVGAQWDSQAHWFMQGSAEVDGFHAQDRTYLGRGVILAAELGYRLRLGYPDWNVRLTGERGIYTASGNVIPSLARLLPAGETPTATQFMPQSVTRYGVMSGFGLDYENAYRHAWVPYLDVGVVHDSIEGWGPQVNVGLAGSIFGNDHARVYYSHEAVTGGGASVTQLGVAYRLYY</sequence>
<dbReference type="KEGG" id="ptx:ABW99_07555"/>
<name>A0A0G3ERY8_9BURK</name>
<evidence type="ECO:0000313" key="2">
    <source>
        <dbReference type="EMBL" id="AKJ68087.2"/>
    </source>
</evidence>
<dbReference type="OrthoDB" id="6072349at2"/>
<gene>
    <name evidence="2" type="ORF">ABW99_07555</name>
</gene>
<evidence type="ECO:0000259" key="1">
    <source>
        <dbReference type="Pfam" id="PF24604"/>
    </source>
</evidence>
<dbReference type="Pfam" id="PF13429">
    <property type="entry name" value="TPR_15"/>
    <property type="match status" value="1"/>
</dbReference>
<dbReference type="SUPFAM" id="SSF48452">
    <property type="entry name" value="TPR-like"/>
    <property type="match status" value="2"/>
</dbReference>
<dbReference type="InterPro" id="IPR011990">
    <property type="entry name" value="TPR-like_helical_dom_sf"/>
</dbReference>
<reference evidence="3" key="1">
    <citation type="submission" date="2015-06" db="EMBL/GenBank/DDBJ databases">
        <authorList>
            <person name="Lim Y.L."/>
            <person name="Ee R."/>
            <person name="Yong D."/>
            <person name="How K.Y."/>
            <person name="Yin W.F."/>
            <person name="Chan K.G."/>
        </authorList>
    </citation>
    <scope>NUCLEOTIDE SEQUENCE [LARGE SCALE GENOMIC DNA]</scope>
    <source>
        <strain evidence="3">DSM 25325</strain>
    </source>
</reference>
<accession>A0A0G3ERY8</accession>
<dbReference type="Pfam" id="PF24604">
    <property type="entry name" value="B-barrel_PelB_C"/>
    <property type="match status" value="1"/>
</dbReference>
<keyword evidence="3" id="KW-1185">Reference proteome</keyword>
<dbReference type="Gene3D" id="1.25.40.10">
    <property type="entry name" value="Tetratricopeptide repeat domain"/>
    <property type="match status" value="2"/>
</dbReference>
<dbReference type="STRING" id="445709.ABW99_07555"/>
<proteinExistence type="predicted"/>
<feature type="domain" description="PelB C-terminal" evidence="1">
    <location>
        <begin position="986"/>
        <end position="1286"/>
    </location>
</feature>
<dbReference type="InterPro" id="IPR057306">
    <property type="entry name" value="B-barrel_PelB_C"/>
</dbReference>
<evidence type="ECO:0000313" key="3">
    <source>
        <dbReference type="Proteomes" id="UP000036700"/>
    </source>
</evidence>
<organism evidence="2 3">
    <name type="scientific">Pandoraea thiooxydans</name>
    <dbReference type="NCBI Taxonomy" id="445709"/>
    <lineage>
        <taxon>Bacteria</taxon>
        <taxon>Pseudomonadati</taxon>
        <taxon>Pseudomonadota</taxon>
        <taxon>Betaproteobacteria</taxon>
        <taxon>Burkholderiales</taxon>
        <taxon>Burkholderiaceae</taxon>
        <taxon>Pandoraea</taxon>
    </lineage>
</organism>
<dbReference type="Proteomes" id="UP000036700">
    <property type="component" value="Chromosome"/>
</dbReference>
<protein>
    <recommendedName>
        <fullName evidence="1">PelB C-terminal domain-containing protein</fullName>
    </recommendedName>
</protein>
<dbReference type="EMBL" id="CP011568">
    <property type="protein sequence ID" value="AKJ68087.2"/>
    <property type="molecule type" value="Genomic_DNA"/>
</dbReference>